<dbReference type="PROSITE" id="PS51007">
    <property type="entry name" value="CYTC"/>
    <property type="match status" value="1"/>
</dbReference>
<name>A0A1G7FHE6_9FLAO</name>
<evidence type="ECO:0000313" key="8">
    <source>
        <dbReference type="EMBL" id="SDE75313.1"/>
    </source>
</evidence>
<evidence type="ECO:0000256" key="5">
    <source>
        <dbReference type="PROSITE-ProRule" id="PRU00433"/>
    </source>
</evidence>
<dbReference type="EMBL" id="FNAO01000007">
    <property type="protein sequence ID" value="SDE75313.1"/>
    <property type="molecule type" value="Genomic_DNA"/>
</dbReference>
<evidence type="ECO:0000256" key="4">
    <source>
        <dbReference type="ARBA" id="ARBA00023004"/>
    </source>
</evidence>
<evidence type="ECO:0000256" key="6">
    <source>
        <dbReference type="SAM" id="SignalP"/>
    </source>
</evidence>
<dbReference type="Pfam" id="PF13517">
    <property type="entry name" value="FG-GAP_3"/>
    <property type="match status" value="2"/>
</dbReference>
<feature type="signal peptide" evidence="6">
    <location>
        <begin position="1"/>
        <end position="23"/>
    </location>
</feature>
<proteinExistence type="predicted"/>
<gene>
    <name evidence="8" type="ORF">SAMN05421636_107124</name>
</gene>
<feature type="domain" description="Cytochrome c" evidence="7">
    <location>
        <begin position="23"/>
        <end position="114"/>
    </location>
</feature>
<dbReference type="STRING" id="641691.SAMN05421636_107124"/>
<keyword evidence="3 6" id="KW-0732">Signal</keyword>
<dbReference type="OrthoDB" id="1391917at2"/>
<dbReference type="InterPro" id="IPR009056">
    <property type="entry name" value="Cyt_c-like_dom"/>
</dbReference>
<dbReference type="InterPro" id="IPR036909">
    <property type="entry name" value="Cyt_c-like_dom_sf"/>
</dbReference>
<dbReference type="Gene3D" id="2.130.10.130">
    <property type="entry name" value="Integrin alpha, N-terminal"/>
    <property type="match status" value="1"/>
</dbReference>
<protein>
    <submittedName>
        <fullName evidence="8">Repeat domain-containing protein</fullName>
    </submittedName>
</protein>
<evidence type="ECO:0000256" key="2">
    <source>
        <dbReference type="ARBA" id="ARBA00022723"/>
    </source>
</evidence>
<keyword evidence="4 5" id="KW-0408">Iron</keyword>
<dbReference type="Proteomes" id="UP000199109">
    <property type="component" value="Unassembled WGS sequence"/>
</dbReference>
<dbReference type="SUPFAM" id="SSF69318">
    <property type="entry name" value="Integrin alpha N-terminal domain"/>
    <property type="match status" value="1"/>
</dbReference>
<evidence type="ECO:0000313" key="9">
    <source>
        <dbReference type="Proteomes" id="UP000199109"/>
    </source>
</evidence>
<dbReference type="GO" id="GO:0046872">
    <property type="term" value="F:metal ion binding"/>
    <property type="evidence" value="ECO:0007669"/>
    <property type="project" value="UniProtKB-KW"/>
</dbReference>
<dbReference type="GO" id="GO:0020037">
    <property type="term" value="F:heme binding"/>
    <property type="evidence" value="ECO:0007669"/>
    <property type="project" value="InterPro"/>
</dbReference>
<dbReference type="PANTHER" id="PTHR46580:SF4">
    <property type="entry name" value="ATP_GTP-BINDING PROTEIN"/>
    <property type="match status" value="1"/>
</dbReference>
<organism evidence="8 9">
    <name type="scientific">Pricia antarctica</name>
    <dbReference type="NCBI Taxonomy" id="641691"/>
    <lineage>
        <taxon>Bacteria</taxon>
        <taxon>Pseudomonadati</taxon>
        <taxon>Bacteroidota</taxon>
        <taxon>Flavobacteriia</taxon>
        <taxon>Flavobacteriales</taxon>
        <taxon>Flavobacteriaceae</taxon>
        <taxon>Pricia</taxon>
    </lineage>
</organism>
<reference evidence="8 9" key="1">
    <citation type="submission" date="2016-10" db="EMBL/GenBank/DDBJ databases">
        <authorList>
            <person name="de Groot N.N."/>
        </authorList>
    </citation>
    <scope>NUCLEOTIDE SEQUENCE [LARGE SCALE GENOMIC DNA]</scope>
    <source>
        <strain evidence="8 9">DSM 23421</strain>
    </source>
</reference>
<keyword evidence="9" id="KW-1185">Reference proteome</keyword>
<keyword evidence="1 5" id="KW-0349">Heme</keyword>
<sequence length="506" mass="56928">MNNSLFSCLAMLFLLTGISCSNSEGTKGKVIYEAQCASCHMLPAIQDLPKNLWKEKVLPEMGARMGIRDSTYNPYKGYSFEERYAATRTGVYSVVPSISKEEWRMLVEYVVSNAPDSLRKNDEVGSLKSITQFLPHLVNVDSIRGSYITFAEFDPKKDKMITGDIRGRVLEYDAVKNTIEKKFTLDNAITDLIETDSTVYITTVGILEPSEILAGKIHRASKGSSVPLPFEFHRPVHTLAHDFNKNGNQEIVVCEFGNLTGQLSLLVKGNDSVFEKKILLNHPGALRTIVRDMDGNGKDDIIVMTAQGDEGITILYQFGDLDFRAEQVIRFSPLYGSSWFEVLDYDGDGDQDIITVHGDNGDKTPVLKPYHGLRIHLNDGFNHFSEAFFYPLYGATRSVSRDFDQDGDIDIALISTFPDYDSRPEKSFVYLENISSSDFSFQPYGLPENVSGRWFLMDAGDVDKDGDEDIVLTCFTYSFTPVPEDLSKKWRESDFDMVILENDLID</sequence>
<accession>A0A1G7FHE6</accession>
<dbReference type="InterPro" id="IPR013517">
    <property type="entry name" value="FG-GAP"/>
</dbReference>
<feature type="chain" id="PRO_5011494948" evidence="6">
    <location>
        <begin position="24"/>
        <end position="506"/>
    </location>
</feature>
<dbReference type="GO" id="GO:0009055">
    <property type="term" value="F:electron transfer activity"/>
    <property type="evidence" value="ECO:0007669"/>
    <property type="project" value="InterPro"/>
</dbReference>
<dbReference type="SUPFAM" id="SSF46626">
    <property type="entry name" value="Cytochrome c"/>
    <property type="match status" value="1"/>
</dbReference>
<dbReference type="AlphaFoldDB" id="A0A1G7FHE6"/>
<dbReference type="PANTHER" id="PTHR46580">
    <property type="entry name" value="SENSOR KINASE-RELATED"/>
    <property type="match status" value="1"/>
</dbReference>
<dbReference type="InterPro" id="IPR028994">
    <property type="entry name" value="Integrin_alpha_N"/>
</dbReference>
<evidence type="ECO:0000259" key="7">
    <source>
        <dbReference type="PROSITE" id="PS51007"/>
    </source>
</evidence>
<evidence type="ECO:0000256" key="1">
    <source>
        <dbReference type="ARBA" id="ARBA00022617"/>
    </source>
</evidence>
<evidence type="ECO:0000256" key="3">
    <source>
        <dbReference type="ARBA" id="ARBA00022729"/>
    </source>
</evidence>
<keyword evidence="2 5" id="KW-0479">Metal-binding</keyword>